<proteinExistence type="predicted"/>
<dbReference type="EMBL" id="CP115174">
    <property type="protein sequence ID" value="WBO21610.1"/>
    <property type="molecule type" value="Genomic_DNA"/>
</dbReference>
<evidence type="ECO:0000313" key="2">
    <source>
        <dbReference type="EMBL" id="WBO21610.1"/>
    </source>
</evidence>
<evidence type="ECO:0000313" key="3">
    <source>
        <dbReference type="Proteomes" id="UP001210865"/>
    </source>
</evidence>
<name>A0ABY7NJ99_9SPHN</name>
<evidence type="ECO:0000256" key="1">
    <source>
        <dbReference type="SAM" id="MobiDB-lite"/>
    </source>
</evidence>
<reference evidence="2 3" key="1">
    <citation type="submission" date="2022-12" db="EMBL/GenBank/DDBJ databases">
        <title>Sphingomonas abieness sp. nov., an endophytic bacterium isolated from Abies koreana.</title>
        <authorList>
            <person name="Jiang L."/>
            <person name="Lee J."/>
        </authorList>
    </citation>
    <scope>NUCLEOTIDE SEQUENCE [LARGE SCALE GENOMIC DNA]</scope>
    <source>
        <strain evidence="3">PAMB 00755</strain>
    </source>
</reference>
<dbReference type="InterPro" id="IPR031832">
    <property type="entry name" value="DUF4747"/>
</dbReference>
<dbReference type="Pfam" id="PF15931">
    <property type="entry name" value="DUF4747"/>
    <property type="match status" value="1"/>
</dbReference>
<protein>
    <submittedName>
        <fullName evidence="2">DUF4747 family protein</fullName>
    </submittedName>
</protein>
<gene>
    <name evidence="2" type="ORF">PBT88_15710</name>
</gene>
<organism evidence="2 3">
    <name type="scientific">Sphingomonas abietis</name>
    <dbReference type="NCBI Taxonomy" id="3012344"/>
    <lineage>
        <taxon>Bacteria</taxon>
        <taxon>Pseudomonadati</taxon>
        <taxon>Pseudomonadota</taxon>
        <taxon>Alphaproteobacteria</taxon>
        <taxon>Sphingomonadales</taxon>
        <taxon>Sphingomonadaceae</taxon>
        <taxon>Sphingomonas</taxon>
    </lineage>
</organism>
<feature type="compositionally biased region" description="Basic and acidic residues" evidence="1">
    <location>
        <begin position="230"/>
        <end position="273"/>
    </location>
</feature>
<sequence length="280" mass="31489">MIKVSGGVLNVRLHPHPSGVYGRFIESLYRLRKPVKVRGDRHAMISLLNRSEEDDGIYTGFITTFIKIDTDEPWFDAGELKEASDNKVSEISIPEDLYPNSAVFSFLFDTNNHRIYVQTYSGGKTLTINSAGTFFSRLADDLGITAEFGDPKITVVQSKVGLESVFSLPVIKRVIITIQAPNADIFEDDFDEKVEEYLGNLNSKKMTVVFEAESGKSINPNQQLRRLGESALDHGSVKTEGRDLRGATQRSTEDFPKLLHDKFDPDRETEHQAFRRITGK</sequence>
<dbReference type="Proteomes" id="UP001210865">
    <property type="component" value="Chromosome"/>
</dbReference>
<feature type="region of interest" description="Disordered" evidence="1">
    <location>
        <begin position="230"/>
        <end position="280"/>
    </location>
</feature>
<keyword evidence="3" id="KW-1185">Reference proteome</keyword>
<dbReference type="RefSeq" id="WP_270076258.1">
    <property type="nucleotide sequence ID" value="NZ_CP115174.1"/>
</dbReference>
<accession>A0ABY7NJ99</accession>